<dbReference type="OrthoDB" id="9816067at2"/>
<proteinExistence type="inferred from homology"/>
<dbReference type="PROSITE" id="PS51257">
    <property type="entry name" value="PROKAR_LIPOPROTEIN"/>
    <property type="match status" value="1"/>
</dbReference>
<dbReference type="PANTHER" id="PTHR35789">
    <property type="entry name" value="SPORE GERMINATION PROTEIN B3"/>
    <property type="match status" value="1"/>
</dbReference>
<dbReference type="Pfam" id="PF05504">
    <property type="entry name" value="Spore_GerAC"/>
    <property type="match status" value="1"/>
</dbReference>
<dbReference type="RefSeq" id="WP_149678091.1">
    <property type="nucleotide sequence ID" value="NZ_FQZP01000008.1"/>
</dbReference>
<sequence>MTAGWRKKAKGMVLLAFLLACLLLLSGCWNYKELTDINVVVGVGLDRTEEGKVLLTVQVAEPGSIQSTSGHGSGGEGPTKPVFVVSHEGETIFGAIREMLATVDKKLFFSTVQVLILSERLARESLEESLDFFQRDHEVDYLMNVLVAKDVSPAEILAMESDMDTIPAVYISETVENTSYRGTGKKTMLIDVIKDMDCKGKQPVIGQITKAGENMVRTEGLAVFKEGKLVGWLDPYETRGYQFAMNDIGSAIVNIPAEEGKMSMEVFRSKAKIGVEFEDGEPACLMVKVRLEANVGGHEGKGKLDAPEKISALEEILEETIRKEIAMALEKAQDEYSSDIFGFGMEVHKYHPQYWKKAQDEWDRIFSRLPADIQVDAKIRRTGIIINPVIKEH</sequence>
<evidence type="ECO:0000313" key="10">
    <source>
        <dbReference type="EMBL" id="SHI75170.1"/>
    </source>
</evidence>
<feature type="domain" description="Spore germination protein N-terminal" evidence="9">
    <location>
        <begin position="30"/>
        <end position="209"/>
    </location>
</feature>
<evidence type="ECO:0000259" key="8">
    <source>
        <dbReference type="Pfam" id="PF05504"/>
    </source>
</evidence>
<keyword evidence="3" id="KW-0309">Germination</keyword>
<dbReference type="InterPro" id="IPR038501">
    <property type="entry name" value="Spore_GerAC_C_sf"/>
</dbReference>
<accession>A0A1M6DPR9</accession>
<dbReference type="GO" id="GO:0016020">
    <property type="term" value="C:membrane"/>
    <property type="evidence" value="ECO:0007669"/>
    <property type="project" value="UniProtKB-SubCell"/>
</dbReference>
<gene>
    <name evidence="10" type="ORF">SAMN05444373_100855</name>
</gene>
<evidence type="ECO:0000313" key="11">
    <source>
        <dbReference type="Proteomes" id="UP000324781"/>
    </source>
</evidence>
<dbReference type="Pfam" id="PF25198">
    <property type="entry name" value="Spore_GerAC_N"/>
    <property type="match status" value="1"/>
</dbReference>
<evidence type="ECO:0000256" key="1">
    <source>
        <dbReference type="ARBA" id="ARBA00004635"/>
    </source>
</evidence>
<dbReference type="EMBL" id="FQZP01000008">
    <property type="protein sequence ID" value="SHI75170.1"/>
    <property type="molecule type" value="Genomic_DNA"/>
</dbReference>
<evidence type="ECO:0000256" key="4">
    <source>
        <dbReference type="ARBA" id="ARBA00022729"/>
    </source>
</evidence>
<keyword evidence="5" id="KW-0472">Membrane</keyword>
<comment type="subcellular location">
    <subcellularLocation>
        <location evidence="1">Membrane</location>
        <topology evidence="1">Lipid-anchor</topology>
    </subcellularLocation>
</comment>
<dbReference type="Proteomes" id="UP000324781">
    <property type="component" value="Unassembled WGS sequence"/>
</dbReference>
<dbReference type="NCBIfam" id="TIGR02887">
    <property type="entry name" value="spore_ger_x_C"/>
    <property type="match status" value="1"/>
</dbReference>
<dbReference type="InterPro" id="IPR008844">
    <property type="entry name" value="Spore_GerAC-like"/>
</dbReference>
<keyword evidence="11" id="KW-1185">Reference proteome</keyword>
<keyword evidence="6" id="KW-0564">Palmitate</keyword>
<evidence type="ECO:0000259" key="9">
    <source>
        <dbReference type="Pfam" id="PF25198"/>
    </source>
</evidence>
<dbReference type="PANTHER" id="PTHR35789:SF1">
    <property type="entry name" value="SPORE GERMINATION PROTEIN B3"/>
    <property type="match status" value="1"/>
</dbReference>
<evidence type="ECO:0000256" key="5">
    <source>
        <dbReference type="ARBA" id="ARBA00023136"/>
    </source>
</evidence>
<keyword evidence="7" id="KW-0449">Lipoprotein</keyword>
<dbReference type="InterPro" id="IPR057336">
    <property type="entry name" value="GerAC_N"/>
</dbReference>
<reference evidence="10 11" key="1">
    <citation type="submission" date="2016-11" db="EMBL/GenBank/DDBJ databases">
        <authorList>
            <person name="Varghese N."/>
            <person name="Submissions S."/>
        </authorList>
    </citation>
    <scope>NUCLEOTIDE SEQUENCE [LARGE SCALE GENOMIC DNA]</scope>
    <source>
        <strain evidence="10 11">DSM 19027</strain>
    </source>
</reference>
<dbReference type="InterPro" id="IPR046953">
    <property type="entry name" value="Spore_GerAC-like_C"/>
</dbReference>
<evidence type="ECO:0000256" key="3">
    <source>
        <dbReference type="ARBA" id="ARBA00022544"/>
    </source>
</evidence>
<comment type="similarity">
    <text evidence="2">Belongs to the GerABKC lipoprotein family.</text>
</comment>
<dbReference type="AlphaFoldDB" id="A0A1M6DPR9"/>
<dbReference type="Gene3D" id="6.20.190.10">
    <property type="entry name" value="Nutrient germinant receptor protein C, domain 1"/>
    <property type="match status" value="1"/>
</dbReference>
<keyword evidence="4" id="KW-0732">Signal</keyword>
<dbReference type="GO" id="GO:0009847">
    <property type="term" value="P:spore germination"/>
    <property type="evidence" value="ECO:0007669"/>
    <property type="project" value="InterPro"/>
</dbReference>
<name>A0A1M6DPR9_9FIRM</name>
<protein>
    <submittedName>
        <fullName evidence="10">Spore germination protein KC</fullName>
    </submittedName>
</protein>
<evidence type="ECO:0000256" key="7">
    <source>
        <dbReference type="ARBA" id="ARBA00023288"/>
    </source>
</evidence>
<feature type="domain" description="Spore germination GerAC-like C-terminal" evidence="8">
    <location>
        <begin position="219"/>
        <end position="383"/>
    </location>
</feature>
<evidence type="ECO:0000256" key="2">
    <source>
        <dbReference type="ARBA" id="ARBA00007886"/>
    </source>
</evidence>
<evidence type="ECO:0000256" key="6">
    <source>
        <dbReference type="ARBA" id="ARBA00023139"/>
    </source>
</evidence>
<dbReference type="Gene3D" id="3.30.300.210">
    <property type="entry name" value="Nutrient germinant receptor protein C, domain 3"/>
    <property type="match status" value="1"/>
</dbReference>
<organism evidence="10 11">
    <name type="scientific">Thermoclostridium caenicola</name>
    <dbReference type="NCBI Taxonomy" id="659425"/>
    <lineage>
        <taxon>Bacteria</taxon>
        <taxon>Bacillati</taxon>
        <taxon>Bacillota</taxon>
        <taxon>Clostridia</taxon>
        <taxon>Eubacteriales</taxon>
        <taxon>Oscillospiraceae</taxon>
        <taxon>Thermoclostridium</taxon>
    </lineage>
</organism>